<evidence type="ECO:0000313" key="3">
    <source>
        <dbReference type="Proteomes" id="UP000286712"/>
    </source>
</evidence>
<proteinExistence type="predicted"/>
<feature type="transmembrane region" description="Helical" evidence="1">
    <location>
        <begin position="300"/>
        <end position="317"/>
    </location>
</feature>
<reference evidence="2 3" key="1">
    <citation type="journal article" date="2019" name="Extremophiles">
        <title>Biogeography of thermophiles and predominance of Thermus scotoductus in domestic water heaters.</title>
        <authorList>
            <person name="Wilpiszeski R.L."/>
            <person name="Zhang Z."/>
            <person name="House C.H."/>
        </authorList>
    </citation>
    <scope>NUCLEOTIDE SEQUENCE [LARGE SCALE GENOMIC DNA]</scope>
    <source>
        <strain evidence="2 3">27_S27</strain>
    </source>
</reference>
<gene>
    <name evidence="2" type="ORF">CSW40_01535</name>
</gene>
<feature type="transmembrane region" description="Helical" evidence="1">
    <location>
        <begin position="57"/>
        <end position="79"/>
    </location>
</feature>
<feature type="transmembrane region" description="Helical" evidence="1">
    <location>
        <begin position="145"/>
        <end position="162"/>
    </location>
</feature>
<evidence type="ECO:0000313" key="2">
    <source>
        <dbReference type="EMBL" id="RTH28093.1"/>
    </source>
</evidence>
<feature type="transmembrane region" description="Helical" evidence="1">
    <location>
        <begin position="99"/>
        <end position="116"/>
    </location>
</feature>
<protein>
    <submittedName>
        <fullName evidence="2">Uncharacterized protein</fullName>
    </submittedName>
</protein>
<name>A0A430S2X6_THESC</name>
<keyword evidence="1" id="KW-0812">Transmembrane</keyword>
<accession>A0A430S2X6</accession>
<feature type="transmembrane region" description="Helical" evidence="1">
    <location>
        <begin position="275"/>
        <end position="295"/>
    </location>
</feature>
<organism evidence="2 3">
    <name type="scientific">Thermus scotoductus</name>
    <dbReference type="NCBI Taxonomy" id="37636"/>
    <lineage>
        <taxon>Bacteria</taxon>
        <taxon>Thermotogati</taxon>
        <taxon>Deinococcota</taxon>
        <taxon>Deinococci</taxon>
        <taxon>Thermales</taxon>
        <taxon>Thermaceae</taxon>
        <taxon>Thermus</taxon>
    </lineage>
</organism>
<evidence type="ECO:0000256" key="1">
    <source>
        <dbReference type="SAM" id="Phobius"/>
    </source>
</evidence>
<feature type="transmembrane region" description="Helical" evidence="1">
    <location>
        <begin position="174"/>
        <end position="194"/>
    </location>
</feature>
<sequence length="344" mass="39088">MQTPLLLFVVYSTLINVIVWVRYGDLDSLLSSFYYAYNFLVFWGLQQLIYSSDPRRIFSYLGLVSVALLCTEILLYLLGKGRFFGESRFVGTFNDPNQLAHWILWSVIIVMVMDYTLRRKLGWLSWSALLLGFIILLASASRSGLLGFAAILLAVAFYVTRGRVRLNKTVAERWLIAFVAMLLVSGAVTLVALLSTTEEGTGTLGDRLTEQARFYVNRIQEGIFTGEANLEERGYDRLWKFPEYLLLGAGEGANDRWADRTSFLGEIHSTLAGVAFYYGIPGTALLLFFIVRVWIALPHIWLRFLLLAPLLYSLGTYNLRNTMFWLGMAIMWAAARELRRSVST</sequence>
<comment type="caution">
    <text evidence="2">The sequence shown here is derived from an EMBL/GenBank/DDBJ whole genome shotgun (WGS) entry which is preliminary data.</text>
</comment>
<dbReference type="AlphaFoldDB" id="A0A430S2X6"/>
<dbReference type="EMBL" id="PELW01000031">
    <property type="protein sequence ID" value="RTH28093.1"/>
    <property type="molecule type" value="Genomic_DNA"/>
</dbReference>
<feature type="transmembrane region" description="Helical" evidence="1">
    <location>
        <begin position="29"/>
        <end position="45"/>
    </location>
</feature>
<dbReference type="Proteomes" id="UP000286712">
    <property type="component" value="Unassembled WGS sequence"/>
</dbReference>
<feature type="transmembrane region" description="Helical" evidence="1">
    <location>
        <begin position="123"/>
        <end position="139"/>
    </location>
</feature>
<feature type="transmembrane region" description="Helical" evidence="1">
    <location>
        <begin position="5"/>
        <end position="23"/>
    </location>
</feature>
<keyword evidence="1" id="KW-0472">Membrane</keyword>
<keyword evidence="1" id="KW-1133">Transmembrane helix</keyword>